<dbReference type="GO" id="GO:0103068">
    <property type="term" value="F:leukotriene C4 gamma-glutamyl transferase activity"/>
    <property type="evidence" value="ECO:0007669"/>
    <property type="project" value="UniProtKB-EC"/>
</dbReference>
<keyword evidence="5 11" id="KW-0378">Hydrolase</keyword>
<keyword evidence="4 11" id="KW-0808">Transferase</keyword>
<protein>
    <recommendedName>
        <fullName evidence="11">Glutathione hydrolase proenzyme</fullName>
        <ecNumber evidence="11">2.3.2.2</ecNumber>
        <ecNumber evidence="11">3.4.19.13</ecNumber>
    </recommendedName>
    <component>
        <recommendedName>
            <fullName evidence="11">Glutathione hydrolase large chain</fullName>
        </recommendedName>
    </component>
    <component>
        <recommendedName>
            <fullName evidence="11">Glutathione hydrolase small chain</fullName>
        </recommendedName>
    </component>
</protein>
<dbReference type="EMBL" id="CP022022">
    <property type="protein sequence ID" value="ASF43918.1"/>
    <property type="molecule type" value="Genomic_DNA"/>
</dbReference>
<comment type="catalytic activity">
    <reaction evidence="1 11">
        <text>an S-substituted glutathione + H2O = an S-substituted L-cysteinylglycine + L-glutamate</text>
        <dbReference type="Rhea" id="RHEA:59468"/>
        <dbReference type="ChEBI" id="CHEBI:15377"/>
        <dbReference type="ChEBI" id="CHEBI:29985"/>
        <dbReference type="ChEBI" id="CHEBI:90779"/>
        <dbReference type="ChEBI" id="CHEBI:143103"/>
        <dbReference type="EC" id="3.4.19.13"/>
    </reaction>
</comment>
<dbReference type="PANTHER" id="PTHR43199">
    <property type="entry name" value="GLUTATHIONE HYDROLASE"/>
    <property type="match status" value="1"/>
</dbReference>
<keyword evidence="6 11" id="KW-0865">Zymogen</keyword>
<evidence type="ECO:0000256" key="7">
    <source>
        <dbReference type="ARBA" id="ARBA00023315"/>
    </source>
</evidence>
<evidence type="ECO:0000256" key="8">
    <source>
        <dbReference type="ARBA" id="ARBA00047417"/>
    </source>
</evidence>
<comment type="catalytic activity">
    <reaction evidence="2 11">
        <text>glutathione + H2O = L-cysteinylglycine + L-glutamate</text>
        <dbReference type="Rhea" id="RHEA:28807"/>
        <dbReference type="ChEBI" id="CHEBI:15377"/>
        <dbReference type="ChEBI" id="CHEBI:29985"/>
        <dbReference type="ChEBI" id="CHEBI:57925"/>
        <dbReference type="ChEBI" id="CHEBI:61694"/>
        <dbReference type="EC" id="3.4.19.13"/>
    </reaction>
</comment>
<organism evidence="12 13">
    <name type="scientific">Capnocytophaga endodontalis</name>
    <dbReference type="NCBI Taxonomy" id="2708117"/>
    <lineage>
        <taxon>Bacteria</taxon>
        <taxon>Pseudomonadati</taxon>
        <taxon>Bacteroidota</taxon>
        <taxon>Flavobacteriia</taxon>
        <taxon>Flavobacteriales</taxon>
        <taxon>Flavobacteriaceae</taxon>
        <taxon>Capnocytophaga</taxon>
    </lineage>
</organism>
<keyword evidence="11" id="KW-0317">Glutathione biosynthesis</keyword>
<evidence type="ECO:0000256" key="10">
    <source>
        <dbReference type="PIRSR" id="PIRSR600101-2"/>
    </source>
</evidence>
<comment type="pathway">
    <text evidence="11">Sulfur metabolism; glutathione metabolism.</text>
</comment>
<dbReference type="EC" id="2.3.2.2" evidence="11"/>
<comment type="subunit">
    <text evidence="11">This enzyme consists of two polypeptide chains, which are synthesized in precursor form from a single polypeptide.</text>
</comment>
<evidence type="ECO:0000313" key="12">
    <source>
        <dbReference type="EMBL" id="ASF43918.1"/>
    </source>
</evidence>
<accession>A0A1Z4BRM2</accession>
<evidence type="ECO:0000256" key="4">
    <source>
        <dbReference type="ARBA" id="ARBA00022679"/>
    </source>
</evidence>
<comment type="catalytic activity">
    <reaction evidence="8 11">
        <text>an N-terminal (5-L-glutamyl)-[peptide] + an alpha-amino acid = 5-L-glutamyl amino acid + an N-terminal L-alpha-aminoacyl-[peptide]</text>
        <dbReference type="Rhea" id="RHEA:23904"/>
        <dbReference type="Rhea" id="RHEA-COMP:9780"/>
        <dbReference type="Rhea" id="RHEA-COMP:9795"/>
        <dbReference type="ChEBI" id="CHEBI:77644"/>
        <dbReference type="ChEBI" id="CHEBI:78597"/>
        <dbReference type="ChEBI" id="CHEBI:78599"/>
        <dbReference type="ChEBI" id="CHEBI:78608"/>
        <dbReference type="EC" id="2.3.2.2"/>
    </reaction>
</comment>
<sequence>MLKKIFSILTAIALLVSCRNTPTEKLSSPEKGVVAAHAMVVSAKEEASQIGLAILKKGGNAFDAMVATELALAVAYPNAGNIGGGGFMVYRLANGEKGALDYREKAPAKAHRDMYLDKDGNVIANKSTLGALAVGVPGTIAGLFAVHQKFGSLPFAELIQPAIDLARNGVIITKLQADSYMNKNVELIKQANNYVTPFENGWKAGERFKYEEFAKTLERIRDNGRAEFYEGETAKRIVAYVQELGGILSLDDLKNYEPQWRKPVTFTYKDYTINSMPLPSSGGICLAQILKSVEPYNIGQYPHNGEQYIQLLVEAERRAYADRAYYMGDPDFVKVPTETLLSPDYLKERMSSFSWDKASKSSEIAHGKIAGYESDETTHYSIVDRFGNAVAVTTTLNTNYGSKVYVKGGGFFLNNQMDDFSIKPGEPNTYGLVGSEKNAIAPNKRMLSSMSPTIIEKGGKLFMVIGTPGGSTIITSVLQCFLNVAEYGMTMQESVSKPRFHHQWLPDDVMYEPNGFAPEVIAKLKAKGYKPREENFVIIGKVDAILVQPDGSLEGGADPRGDDTAVGY</sequence>
<gene>
    <name evidence="12" type="primary">ggt</name>
    <name evidence="12" type="ORF">CBG49_12955</name>
</gene>
<dbReference type="GO" id="GO:0006751">
    <property type="term" value="P:glutathione catabolic process"/>
    <property type="evidence" value="ECO:0007669"/>
    <property type="project" value="UniProtKB-UniRule"/>
</dbReference>
<dbReference type="UniPathway" id="UPA00204"/>
<evidence type="ECO:0000256" key="3">
    <source>
        <dbReference type="ARBA" id="ARBA00009381"/>
    </source>
</evidence>
<dbReference type="EC" id="3.4.19.13" evidence="11"/>
<feature type="binding site" evidence="10">
    <location>
        <position position="103"/>
    </location>
    <ligand>
        <name>L-glutamate</name>
        <dbReference type="ChEBI" id="CHEBI:29985"/>
    </ligand>
</feature>
<evidence type="ECO:0000256" key="6">
    <source>
        <dbReference type="ARBA" id="ARBA00023145"/>
    </source>
</evidence>
<dbReference type="Proteomes" id="UP000197007">
    <property type="component" value="Chromosome"/>
</dbReference>
<dbReference type="KEGG" id="capn:CBG49_12955"/>
<dbReference type="Gene3D" id="3.60.20.40">
    <property type="match status" value="1"/>
</dbReference>
<dbReference type="NCBIfam" id="TIGR00066">
    <property type="entry name" value="g_glut_trans"/>
    <property type="match status" value="1"/>
</dbReference>
<dbReference type="PRINTS" id="PR01210">
    <property type="entry name" value="GGTRANSPTASE"/>
</dbReference>
<dbReference type="PROSITE" id="PS51257">
    <property type="entry name" value="PROKAR_LIPOPROTEIN"/>
    <property type="match status" value="1"/>
</dbReference>
<dbReference type="InterPro" id="IPR055262">
    <property type="entry name" value="GGT_CS"/>
</dbReference>
<dbReference type="Pfam" id="PF01019">
    <property type="entry name" value="G_glu_transpept"/>
    <property type="match status" value="1"/>
</dbReference>
<feature type="binding site" evidence="10">
    <location>
        <position position="470"/>
    </location>
    <ligand>
        <name>L-glutamate</name>
        <dbReference type="ChEBI" id="CHEBI:29985"/>
    </ligand>
</feature>
<comment type="similarity">
    <text evidence="3 11">Belongs to the gamma-glutamyltransferase family.</text>
</comment>
<dbReference type="GO" id="GO:0006750">
    <property type="term" value="P:glutathione biosynthetic process"/>
    <property type="evidence" value="ECO:0007669"/>
    <property type="project" value="UniProtKB-KW"/>
</dbReference>
<evidence type="ECO:0000256" key="5">
    <source>
        <dbReference type="ARBA" id="ARBA00022801"/>
    </source>
</evidence>
<dbReference type="InterPro" id="IPR000101">
    <property type="entry name" value="GGT_peptidase"/>
</dbReference>
<dbReference type="InterPro" id="IPR051792">
    <property type="entry name" value="GGT_bact"/>
</dbReference>
<keyword evidence="7 11" id="KW-0012">Acyltransferase</keyword>
<evidence type="ECO:0000256" key="9">
    <source>
        <dbReference type="PIRSR" id="PIRSR600101-1"/>
    </source>
</evidence>
<feature type="binding site" evidence="10">
    <location>
        <position position="419"/>
    </location>
    <ligand>
        <name>L-glutamate</name>
        <dbReference type="ChEBI" id="CHEBI:29985"/>
    </ligand>
</feature>
<evidence type="ECO:0000313" key="13">
    <source>
        <dbReference type="Proteomes" id="UP000197007"/>
    </source>
</evidence>
<reference evidence="13" key="1">
    <citation type="submission" date="2017-06" db="EMBL/GenBank/DDBJ databases">
        <title>Complete genome sequence of Capnocytophaga sp. KCOM 1579 (=ChDC OS43) isolated from a human refractory periapical abscess lesion.</title>
        <authorList>
            <person name="Kook J.-K."/>
            <person name="Park S.-N."/>
            <person name="Lim Y.K."/>
            <person name="Roh H."/>
        </authorList>
    </citation>
    <scope>NUCLEOTIDE SEQUENCE [LARGE SCALE GENOMIC DNA]</scope>
    <source>
        <strain evidence="13">ChDC OS43</strain>
    </source>
</reference>
<name>A0A1Z4BRM2_9FLAO</name>
<keyword evidence="13" id="KW-1185">Reference proteome</keyword>
<proteinExistence type="inferred from homology"/>
<dbReference type="AlphaFoldDB" id="A0A1Z4BRM2"/>
<feature type="binding site" evidence="10">
    <location>
        <begin position="448"/>
        <end position="449"/>
    </location>
    <ligand>
        <name>L-glutamate</name>
        <dbReference type="ChEBI" id="CHEBI:29985"/>
    </ligand>
</feature>
<dbReference type="SUPFAM" id="SSF56235">
    <property type="entry name" value="N-terminal nucleophile aminohydrolases (Ntn hydrolases)"/>
    <property type="match status" value="1"/>
</dbReference>
<dbReference type="Gene3D" id="1.10.246.130">
    <property type="match status" value="1"/>
</dbReference>
<feature type="active site" description="Nucleophile" evidence="9">
    <location>
        <position position="377"/>
    </location>
</feature>
<evidence type="ECO:0000256" key="11">
    <source>
        <dbReference type="RuleBase" id="RU368036"/>
    </source>
</evidence>
<dbReference type="PROSITE" id="PS00462">
    <property type="entry name" value="G_GLU_TRANSPEPTIDASE"/>
    <property type="match status" value="1"/>
</dbReference>
<evidence type="ECO:0000256" key="1">
    <source>
        <dbReference type="ARBA" id="ARBA00001049"/>
    </source>
</evidence>
<evidence type="ECO:0000256" key="2">
    <source>
        <dbReference type="ARBA" id="ARBA00001089"/>
    </source>
</evidence>
<dbReference type="InterPro" id="IPR043138">
    <property type="entry name" value="GGT_lsub"/>
</dbReference>
<dbReference type="RefSeq" id="WP_088594796.1">
    <property type="nucleotide sequence ID" value="NZ_CP022022.1"/>
</dbReference>
<dbReference type="GO" id="GO:0036374">
    <property type="term" value="F:glutathione hydrolase activity"/>
    <property type="evidence" value="ECO:0007669"/>
    <property type="project" value="UniProtKB-UniRule"/>
</dbReference>
<dbReference type="InterPro" id="IPR029055">
    <property type="entry name" value="Ntn_hydrolases_N"/>
</dbReference>
<feature type="binding site" evidence="10">
    <location>
        <begin position="395"/>
        <end position="397"/>
    </location>
    <ligand>
        <name>L-glutamate</name>
        <dbReference type="ChEBI" id="CHEBI:29985"/>
    </ligand>
</feature>
<dbReference type="InterPro" id="IPR043137">
    <property type="entry name" value="GGT_ssub_C"/>
</dbReference>
<comment type="PTM">
    <text evidence="11">Cleaved by autocatalysis into a large and a small subunit.</text>
</comment>
<dbReference type="PANTHER" id="PTHR43199:SF1">
    <property type="entry name" value="GLUTATHIONE HYDROLASE PROENZYME"/>
    <property type="match status" value="1"/>
</dbReference>